<reference evidence="1 2" key="1">
    <citation type="submission" date="2012-12" db="EMBL/GenBank/DDBJ databases">
        <title>The Genome Sequence of Bacillus cereus ISP2954.</title>
        <authorList>
            <consortium name="The Broad Institute Genome Sequencing Platform"/>
            <consortium name="The Broad Institute Genome Sequencing Center for Infectious Disease"/>
            <person name="Feldgarden M."/>
            <person name="Van der Auwera G.A."/>
            <person name="Mahillon J."/>
            <person name="Duprez V."/>
            <person name="Timmery S."/>
            <person name="Mattelet C."/>
            <person name="Dierick K."/>
            <person name="Sun M."/>
            <person name="Yu Z."/>
            <person name="Zhu L."/>
            <person name="Hu X."/>
            <person name="Shank E.B."/>
            <person name="Swiecicka I."/>
            <person name="Hansen B.M."/>
            <person name="Andrup L."/>
            <person name="Walker B."/>
            <person name="Young S.K."/>
            <person name="Zeng Q."/>
            <person name="Gargeya S."/>
            <person name="Fitzgerald M."/>
            <person name="Haas B."/>
            <person name="Abouelleil A."/>
            <person name="Alvarado L."/>
            <person name="Arachchi H.M."/>
            <person name="Berlin A.M."/>
            <person name="Chapman S.B."/>
            <person name="Dewar J."/>
            <person name="Goldberg J."/>
            <person name="Griggs A."/>
            <person name="Gujja S."/>
            <person name="Hansen M."/>
            <person name="Howarth C."/>
            <person name="Imamovic A."/>
            <person name="Larimer J."/>
            <person name="McCowan C."/>
            <person name="Murphy C."/>
            <person name="Neiman D."/>
            <person name="Pearson M."/>
            <person name="Priest M."/>
            <person name="Roberts A."/>
            <person name="Saif S."/>
            <person name="Shea T."/>
            <person name="Sisk P."/>
            <person name="Sykes S."/>
            <person name="Wortman J."/>
            <person name="Nusbaum C."/>
            <person name="Birren B."/>
        </authorList>
    </citation>
    <scope>NUCLEOTIDE SEQUENCE [LARGE SCALE GENOMIC DNA]</scope>
    <source>
        <strain evidence="1 2">ISP2954</strain>
    </source>
</reference>
<accession>A0A9W5QBR5</accession>
<evidence type="ECO:0000313" key="1">
    <source>
        <dbReference type="EMBL" id="EOP57271.1"/>
    </source>
</evidence>
<dbReference type="EMBL" id="AHEJ01000105">
    <property type="protein sequence ID" value="EOP57271.1"/>
    <property type="molecule type" value="Genomic_DNA"/>
</dbReference>
<gene>
    <name evidence="1" type="ORF">IGU_02314</name>
</gene>
<evidence type="ECO:0000313" key="2">
    <source>
        <dbReference type="Proteomes" id="UP000013989"/>
    </source>
</evidence>
<protein>
    <submittedName>
        <fullName evidence="1">Uncharacterized protein</fullName>
    </submittedName>
</protein>
<dbReference type="AlphaFoldDB" id="A0A9W5QBR5"/>
<dbReference type="Proteomes" id="UP000013989">
    <property type="component" value="Unassembled WGS sequence"/>
</dbReference>
<proteinExistence type="predicted"/>
<comment type="caution">
    <text evidence="1">The sequence shown here is derived from an EMBL/GenBank/DDBJ whole genome shotgun (WGS) entry which is preliminary data.</text>
</comment>
<organism evidence="1 2">
    <name type="scientific">Bacillus cereus ISP2954</name>
    <dbReference type="NCBI Taxonomy" id="1053215"/>
    <lineage>
        <taxon>Bacteria</taxon>
        <taxon>Bacillati</taxon>
        <taxon>Bacillota</taxon>
        <taxon>Bacilli</taxon>
        <taxon>Bacillales</taxon>
        <taxon>Bacillaceae</taxon>
        <taxon>Bacillus</taxon>
        <taxon>Bacillus cereus group</taxon>
    </lineage>
</organism>
<sequence length="34" mass="3862">MYHLIALVATADATAVLTETPELWYFPLNQRIAE</sequence>
<name>A0A9W5QBR5_BACCE</name>